<evidence type="ECO:0000313" key="1">
    <source>
        <dbReference type="EMBL" id="MCI96276.1"/>
    </source>
</evidence>
<evidence type="ECO:0000313" key="2">
    <source>
        <dbReference type="Proteomes" id="UP000265520"/>
    </source>
</evidence>
<name>A0A392W7J7_9FABA</name>
<proteinExistence type="predicted"/>
<feature type="non-terminal residue" evidence="1">
    <location>
        <position position="1"/>
    </location>
</feature>
<sequence length="20" mass="2266">LHDIAVSRLVNKYPVCDLPL</sequence>
<comment type="caution">
    <text evidence="1">The sequence shown here is derived from an EMBL/GenBank/DDBJ whole genome shotgun (WGS) entry which is preliminary data.</text>
</comment>
<dbReference type="Proteomes" id="UP000265520">
    <property type="component" value="Unassembled WGS sequence"/>
</dbReference>
<protein>
    <submittedName>
        <fullName evidence="1">Uncharacterized protein</fullName>
    </submittedName>
</protein>
<reference evidence="1 2" key="1">
    <citation type="journal article" date="2018" name="Front. Plant Sci.">
        <title>Red Clover (Trifolium pratense) and Zigzag Clover (T. medium) - A Picture of Genomic Similarities and Differences.</title>
        <authorList>
            <person name="Dluhosova J."/>
            <person name="Istvanek J."/>
            <person name="Nedelnik J."/>
            <person name="Repkova J."/>
        </authorList>
    </citation>
    <scope>NUCLEOTIDE SEQUENCE [LARGE SCALE GENOMIC DNA]</scope>
    <source>
        <strain evidence="2">cv. 10/8</strain>
        <tissue evidence="1">Leaf</tissue>
    </source>
</reference>
<dbReference type="AlphaFoldDB" id="A0A392W7J7"/>
<keyword evidence="2" id="KW-1185">Reference proteome</keyword>
<accession>A0A392W7J7</accession>
<organism evidence="1 2">
    <name type="scientific">Trifolium medium</name>
    <dbReference type="NCBI Taxonomy" id="97028"/>
    <lineage>
        <taxon>Eukaryota</taxon>
        <taxon>Viridiplantae</taxon>
        <taxon>Streptophyta</taxon>
        <taxon>Embryophyta</taxon>
        <taxon>Tracheophyta</taxon>
        <taxon>Spermatophyta</taxon>
        <taxon>Magnoliopsida</taxon>
        <taxon>eudicotyledons</taxon>
        <taxon>Gunneridae</taxon>
        <taxon>Pentapetalae</taxon>
        <taxon>rosids</taxon>
        <taxon>fabids</taxon>
        <taxon>Fabales</taxon>
        <taxon>Fabaceae</taxon>
        <taxon>Papilionoideae</taxon>
        <taxon>50 kb inversion clade</taxon>
        <taxon>NPAAA clade</taxon>
        <taxon>Hologalegina</taxon>
        <taxon>IRL clade</taxon>
        <taxon>Trifolieae</taxon>
        <taxon>Trifolium</taxon>
    </lineage>
</organism>
<dbReference type="EMBL" id="LXQA011410348">
    <property type="protein sequence ID" value="MCI96276.1"/>
    <property type="molecule type" value="Genomic_DNA"/>
</dbReference>